<dbReference type="GO" id="GO:0004553">
    <property type="term" value="F:hydrolase activity, hydrolyzing O-glycosyl compounds"/>
    <property type="evidence" value="ECO:0007669"/>
    <property type="project" value="InterPro"/>
</dbReference>
<dbReference type="InterPro" id="IPR036434">
    <property type="entry name" value="Beta_cellobiohydrolase_sf"/>
</dbReference>
<dbReference type="RefSeq" id="WP_204002006.1">
    <property type="nucleotide sequence ID" value="NZ_BOPG01000047.1"/>
</dbReference>
<keyword evidence="5 11" id="KW-0119">Carbohydrate metabolism</keyword>
<keyword evidence="7 11" id="KW-0624">Polysaccharide degradation</keyword>
<keyword evidence="1" id="KW-0732">Signal</keyword>
<gene>
    <name evidence="12" type="ORF">Vau01_070450</name>
</gene>
<evidence type="ECO:0000256" key="8">
    <source>
        <dbReference type="PIRSR" id="PIRSR001100-1"/>
    </source>
</evidence>
<evidence type="ECO:0000313" key="12">
    <source>
        <dbReference type="EMBL" id="GIJ59529.1"/>
    </source>
</evidence>
<feature type="active site" evidence="10">
    <location>
        <position position="130"/>
    </location>
</feature>
<dbReference type="PANTHER" id="PTHR34876">
    <property type="match status" value="1"/>
</dbReference>
<keyword evidence="2 11" id="KW-0378">Hydrolase</keyword>
<feature type="binding site" evidence="9">
    <location>
        <position position="284"/>
    </location>
    <ligand>
        <name>substrate</name>
    </ligand>
</feature>
<dbReference type="AlphaFoldDB" id="A0A8J4E2Z8"/>
<feature type="binding site" evidence="9">
    <location>
        <position position="316"/>
    </location>
    <ligand>
        <name>substrate</name>
    </ligand>
</feature>
<evidence type="ECO:0000256" key="4">
    <source>
        <dbReference type="ARBA" id="ARBA00023157"/>
    </source>
</evidence>
<organism evidence="12 13">
    <name type="scientific">Virgisporangium aurantiacum</name>
    <dbReference type="NCBI Taxonomy" id="175570"/>
    <lineage>
        <taxon>Bacteria</taxon>
        <taxon>Bacillati</taxon>
        <taxon>Actinomycetota</taxon>
        <taxon>Actinomycetes</taxon>
        <taxon>Micromonosporales</taxon>
        <taxon>Micromonosporaceae</taxon>
        <taxon>Virgisporangium</taxon>
    </lineage>
</organism>
<comment type="caution">
    <text evidence="12">The sequence shown here is derived from an EMBL/GenBank/DDBJ whole genome shotgun (WGS) entry which is preliminary data.</text>
</comment>
<feature type="binding site" evidence="9">
    <location>
        <position position="240"/>
    </location>
    <ligand>
        <name>substrate</name>
    </ligand>
</feature>
<dbReference type="Pfam" id="PF01341">
    <property type="entry name" value="Glyco_hydro_6"/>
    <property type="match status" value="1"/>
</dbReference>
<keyword evidence="6 11" id="KW-0326">Glycosidase</keyword>
<dbReference type="Gene3D" id="3.20.20.40">
    <property type="entry name" value="1, 4-beta cellobiohydrolase"/>
    <property type="match status" value="1"/>
</dbReference>
<reference evidence="12" key="1">
    <citation type="submission" date="2021-01" db="EMBL/GenBank/DDBJ databases">
        <title>Whole genome shotgun sequence of Virgisporangium aurantiacum NBRC 16421.</title>
        <authorList>
            <person name="Komaki H."/>
            <person name="Tamura T."/>
        </authorList>
    </citation>
    <scope>NUCLEOTIDE SEQUENCE</scope>
    <source>
        <strain evidence="12">NBRC 16421</strain>
    </source>
</reference>
<evidence type="ECO:0000256" key="3">
    <source>
        <dbReference type="ARBA" id="ARBA00023001"/>
    </source>
</evidence>
<keyword evidence="3 11" id="KW-0136">Cellulose degradation</keyword>
<dbReference type="EC" id="3.2.1.-" evidence="11"/>
<feature type="active site" description="Proton acceptor" evidence="8">
    <location>
        <position position="318"/>
    </location>
</feature>
<evidence type="ECO:0000256" key="11">
    <source>
        <dbReference type="RuleBase" id="RU361186"/>
    </source>
</evidence>
<accession>A0A8J4E2Z8</accession>
<dbReference type="SUPFAM" id="SSF51989">
    <property type="entry name" value="Glycosyl hydrolases family 6, cellulases"/>
    <property type="match status" value="1"/>
</dbReference>
<dbReference type="EMBL" id="BOPG01000047">
    <property type="protein sequence ID" value="GIJ59529.1"/>
    <property type="molecule type" value="Genomic_DNA"/>
</dbReference>
<proteinExistence type="inferred from homology"/>
<evidence type="ECO:0000313" key="13">
    <source>
        <dbReference type="Proteomes" id="UP000612585"/>
    </source>
</evidence>
<dbReference type="PROSITE" id="PS51257">
    <property type="entry name" value="PROKAR_LIPOPROTEIN"/>
    <property type="match status" value="1"/>
</dbReference>
<dbReference type="InterPro" id="IPR016288">
    <property type="entry name" value="Beta_cellobiohydrolase"/>
</dbReference>
<sequence>MTRLVRLAVVAALTAGVLTGCGSDGRPPAIGTGVPSATAVQAEPPLPPNPLAGKVFYVDPVNPASRQAAKWDAEKRTADAQQLRKIGDRAVAHWLTAGTDATKEVDGLVTRAAAAGQLPVLVAYNIPGRDCGSFSAGGAATPDAYRAWIRTVAAGLNGRPAVVVVEPDAVPHIVDGCGGDEEARYALLRDAVSTLKSSPNAVVYLDAGHPAWVTDTGRLAVALRRAGADAADGFSLNVSNFIPTADNFAYGDRLSTALGGKLYVVDTSRNGAGPATVADGAPGWCNPRGRMLGQPPTVDTGHPRAAALLWVKRPGESDGACRPGEPAAGRWWPEYALELARRS</sequence>
<feature type="active site" description="Proton donor" evidence="8">
    <location>
        <position position="168"/>
    </location>
</feature>
<evidence type="ECO:0000256" key="1">
    <source>
        <dbReference type="ARBA" id="ARBA00022729"/>
    </source>
</evidence>
<feature type="binding site" evidence="9">
    <location>
        <position position="94"/>
    </location>
    <ligand>
        <name>substrate</name>
    </ligand>
</feature>
<keyword evidence="4" id="KW-1015">Disulfide bond</keyword>
<evidence type="ECO:0000256" key="7">
    <source>
        <dbReference type="ARBA" id="ARBA00023326"/>
    </source>
</evidence>
<evidence type="ECO:0000256" key="6">
    <source>
        <dbReference type="ARBA" id="ARBA00023295"/>
    </source>
</evidence>
<dbReference type="PANTHER" id="PTHR34876:SF4">
    <property type="entry name" value="1,4-BETA-D-GLUCAN CELLOBIOHYDROLASE C-RELATED"/>
    <property type="match status" value="1"/>
</dbReference>
<dbReference type="InterPro" id="IPR001524">
    <property type="entry name" value="Glyco_hydro_6_CS"/>
</dbReference>
<feature type="binding site" evidence="9">
    <location>
        <position position="209"/>
    </location>
    <ligand>
        <name>substrate</name>
    </ligand>
</feature>
<evidence type="ECO:0000256" key="9">
    <source>
        <dbReference type="PIRSR" id="PIRSR001100-2"/>
    </source>
</evidence>
<dbReference type="PIRSF" id="PIRSF001100">
    <property type="entry name" value="Beta_cellobiohydrolase"/>
    <property type="match status" value="1"/>
</dbReference>
<dbReference type="PROSITE" id="PS00655">
    <property type="entry name" value="GLYCOSYL_HYDROL_F6_1"/>
    <property type="match status" value="1"/>
</dbReference>
<evidence type="ECO:0000256" key="5">
    <source>
        <dbReference type="ARBA" id="ARBA00023277"/>
    </source>
</evidence>
<feature type="binding site" evidence="9">
    <location>
        <position position="212"/>
    </location>
    <ligand>
        <name>substrate</name>
    </ligand>
</feature>
<dbReference type="GO" id="GO:0030245">
    <property type="term" value="P:cellulose catabolic process"/>
    <property type="evidence" value="ECO:0007669"/>
    <property type="project" value="UniProtKB-KW"/>
</dbReference>
<keyword evidence="13" id="KW-1185">Reference proteome</keyword>
<name>A0A8J4E2Z8_9ACTN</name>
<dbReference type="PRINTS" id="PR00733">
    <property type="entry name" value="GLHYDRLASE6"/>
</dbReference>
<feature type="binding site" evidence="9">
    <location>
        <position position="312"/>
    </location>
    <ligand>
        <name>substrate</name>
    </ligand>
</feature>
<evidence type="ECO:0000256" key="10">
    <source>
        <dbReference type="PROSITE-ProRule" id="PRU10056"/>
    </source>
</evidence>
<dbReference type="Proteomes" id="UP000612585">
    <property type="component" value="Unassembled WGS sequence"/>
</dbReference>
<protein>
    <recommendedName>
        <fullName evidence="11">Glucanase</fullName>
        <ecNumber evidence="11">3.2.1.-</ecNumber>
    </recommendedName>
</protein>
<evidence type="ECO:0000256" key="2">
    <source>
        <dbReference type="ARBA" id="ARBA00022801"/>
    </source>
</evidence>
<comment type="similarity">
    <text evidence="11">Belongs to the glycosyl hydrolase family 6.</text>
</comment>